<accession>A0A7J7CPR1</accession>
<gene>
    <name evidence="2" type="ORF">HS088_TW14G00219</name>
</gene>
<reference evidence="2 3" key="1">
    <citation type="journal article" date="2020" name="Nat. Commun.">
        <title>Genome of Tripterygium wilfordii and identification of cytochrome P450 involved in triptolide biosynthesis.</title>
        <authorList>
            <person name="Tu L."/>
            <person name="Su P."/>
            <person name="Zhang Z."/>
            <person name="Gao L."/>
            <person name="Wang J."/>
            <person name="Hu T."/>
            <person name="Zhou J."/>
            <person name="Zhang Y."/>
            <person name="Zhao Y."/>
            <person name="Liu Y."/>
            <person name="Song Y."/>
            <person name="Tong Y."/>
            <person name="Lu Y."/>
            <person name="Yang J."/>
            <person name="Xu C."/>
            <person name="Jia M."/>
            <person name="Peters R.J."/>
            <person name="Huang L."/>
            <person name="Gao W."/>
        </authorList>
    </citation>
    <scope>NUCLEOTIDE SEQUENCE [LARGE SCALE GENOMIC DNA]</scope>
    <source>
        <strain evidence="3">cv. XIE 37</strain>
        <tissue evidence="2">Leaf</tissue>
    </source>
</reference>
<evidence type="ECO:0000313" key="2">
    <source>
        <dbReference type="EMBL" id="KAF5736085.1"/>
    </source>
</evidence>
<feature type="compositionally biased region" description="Basic and acidic residues" evidence="1">
    <location>
        <begin position="29"/>
        <end position="38"/>
    </location>
</feature>
<dbReference type="AlphaFoldDB" id="A0A7J7CPR1"/>
<evidence type="ECO:0000256" key="1">
    <source>
        <dbReference type="SAM" id="MobiDB-lite"/>
    </source>
</evidence>
<proteinExistence type="predicted"/>
<keyword evidence="3" id="KW-1185">Reference proteome</keyword>
<feature type="compositionally biased region" description="Basic and acidic residues" evidence="1">
    <location>
        <begin position="1"/>
        <end position="10"/>
    </location>
</feature>
<dbReference type="Proteomes" id="UP000593562">
    <property type="component" value="Unassembled WGS sequence"/>
</dbReference>
<protein>
    <submittedName>
        <fullName evidence="2">Uncharacterized protein</fullName>
    </submittedName>
</protein>
<evidence type="ECO:0000313" key="3">
    <source>
        <dbReference type="Proteomes" id="UP000593562"/>
    </source>
</evidence>
<sequence>MESKGTERINEQGAVETKVETVDYQSPAGEDKDPRLEKVGVVHLRRDDGRSGNKGGVLAGAAAAVANTFKSAKNAIVGSGKDDAAK</sequence>
<feature type="region of interest" description="Disordered" evidence="1">
    <location>
        <begin position="1"/>
        <end position="38"/>
    </location>
</feature>
<dbReference type="InParanoid" id="A0A7J7CPR1"/>
<dbReference type="EMBL" id="JAAARO010000014">
    <property type="protein sequence ID" value="KAF5736085.1"/>
    <property type="molecule type" value="Genomic_DNA"/>
</dbReference>
<organism evidence="2 3">
    <name type="scientific">Tripterygium wilfordii</name>
    <name type="common">Thunder God vine</name>
    <dbReference type="NCBI Taxonomy" id="458696"/>
    <lineage>
        <taxon>Eukaryota</taxon>
        <taxon>Viridiplantae</taxon>
        <taxon>Streptophyta</taxon>
        <taxon>Embryophyta</taxon>
        <taxon>Tracheophyta</taxon>
        <taxon>Spermatophyta</taxon>
        <taxon>Magnoliopsida</taxon>
        <taxon>eudicotyledons</taxon>
        <taxon>Gunneridae</taxon>
        <taxon>Pentapetalae</taxon>
        <taxon>rosids</taxon>
        <taxon>fabids</taxon>
        <taxon>Celastrales</taxon>
        <taxon>Celastraceae</taxon>
        <taxon>Tripterygium</taxon>
    </lineage>
</organism>
<comment type="caution">
    <text evidence="2">The sequence shown here is derived from an EMBL/GenBank/DDBJ whole genome shotgun (WGS) entry which is preliminary data.</text>
</comment>
<name>A0A7J7CPR1_TRIWF</name>